<dbReference type="Pfam" id="PF09739">
    <property type="entry name" value="MCM_bind"/>
    <property type="match status" value="2"/>
</dbReference>
<name>A0A0B7NK05_9FUNG</name>
<reference evidence="3 4" key="1">
    <citation type="submission" date="2014-09" db="EMBL/GenBank/DDBJ databases">
        <authorList>
            <person name="Ellenberger Sabrina"/>
        </authorList>
    </citation>
    <scope>NUCLEOTIDE SEQUENCE [LARGE SCALE GENOMIC DNA]</scope>
    <source>
        <strain evidence="3 4">CBS 412.66</strain>
    </source>
</reference>
<evidence type="ECO:0008006" key="5">
    <source>
        <dbReference type="Google" id="ProtNLM"/>
    </source>
</evidence>
<accession>A0A0B7NK05</accession>
<sequence>MSHQISEPLNHISELFGKKVGSWPYSFRNLKKRTDNYVKDPSKSPAAFDPSSSFLLELKNNRDQIISINDTPVQQVPKNTLVRFRCMVQDTGLGQEMFISAYEKLDKNGDMKLHCYRYTDDAIETEINDQHTMQNDYIAERNIVYCVSPPGESKWAKNAYNVNFGLLSDRINQLEIKEANQTTVNKYPLPGQDHTSAVVKFYSNMAENIRVGQLIEIIGIKGHDLQSVSHQDQHGFDSVLDSFSNVPVIHAIAFNNLEAINSCPLVNYEEVRYQAHDVRNQLIDYISSTLGGDTLVAEYILLQLLSRVTVKSGGLKIGNFTLNISGFPAYQTTEAEKKTTLLTLNNPSSKFLADVLQNLSVHHVNLPLTIDGLNKIKFSPKSINENLEAGVLQLIDGTVLLVDETVLDEGQLVDPGVRNFRALQNVIQNQTLTYEFPYSQYDFDTDISILSLSSSKSMLPNHCTIPLEPIHSLEDNSAENLAQPSQETLNLFRKFIHAGKYGSYDISNEVSEYIQNSFVEERKRATENKIELPTQEDLMYHMDLARLAAASFGESNLTPERYDYVVDLDKKRKSRILNASNTASQADK</sequence>
<evidence type="ECO:0000256" key="2">
    <source>
        <dbReference type="ARBA" id="ARBA00023242"/>
    </source>
</evidence>
<keyword evidence="4" id="KW-1185">Reference proteome</keyword>
<dbReference type="OrthoDB" id="329666at2759"/>
<gene>
    <name evidence="3" type="primary">PARPA_09926.1 scaffold 39137</name>
</gene>
<dbReference type="GO" id="GO:0005634">
    <property type="term" value="C:nucleus"/>
    <property type="evidence" value="ECO:0007669"/>
    <property type="project" value="UniProtKB-SubCell"/>
</dbReference>
<dbReference type="InterPro" id="IPR019140">
    <property type="entry name" value="MCM_complex-bd"/>
</dbReference>
<comment type="subcellular location">
    <subcellularLocation>
        <location evidence="1">Nucleus</location>
    </subcellularLocation>
</comment>
<evidence type="ECO:0000313" key="3">
    <source>
        <dbReference type="EMBL" id="CEP15687.1"/>
    </source>
</evidence>
<evidence type="ECO:0000256" key="1">
    <source>
        <dbReference type="ARBA" id="ARBA00004123"/>
    </source>
</evidence>
<dbReference type="GO" id="GO:0003682">
    <property type="term" value="F:chromatin binding"/>
    <property type="evidence" value="ECO:0007669"/>
    <property type="project" value="TreeGrafter"/>
</dbReference>
<evidence type="ECO:0000313" key="4">
    <source>
        <dbReference type="Proteomes" id="UP000054107"/>
    </source>
</evidence>
<dbReference type="EMBL" id="LN732612">
    <property type="protein sequence ID" value="CEP15687.1"/>
    <property type="molecule type" value="Genomic_DNA"/>
</dbReference>
<dbReference type="PANTHER" id="PTHR13489">
    <property type="entry name" value="MINI-CHROMOSOME MAINTENANCE COMPLEX-BINDING PROTEIN"/>
    <property type="match status" value="1"/>
</dbReference>
<dbReference type="STRING" id="35722.A0A0B7NK05"/>
<organism evidence="3 4">
    <name type="scientific">Parasitella parasitica</name>
    <dbReference type="NCBI Taxonomy" id="35722"/>
    <lineage>
        <taxon>Eukaryota</taxon>
        <taxon>Fungi</taxon>
        <taxon>Fungi incertae sedis</taxon>
        <taxon>Mucoromycota</taxon>
        <taxon>Mucoromycotina</taxon>
        <taxon>Mucoromycetes</taxon>
        <taxon>Mucorales</taxon>
        <taxon>Mucorineae</taxon>
        <taxon>Mucoraceae</taxon>
        <taxon>Parasitella</taxon>
    </lineage>
</organism>
<dbReference type="PANTHER" id="PTHR13489:SF0">
    <property type="entry name" value="MINI-CHROMOSOME MAINTENANCE COMPLEX-BINDING PROTEIN"/>
    <property type="match status" value="1"/>
</dbReference>
<keyword evidence="2" id="KW-0539">Nucleus</keyword>
<dbReference type="AlphaFoldDB" id="A0A0B7NK05"/>
<proteinExistence type="predicted"/>
<dbReference type="GO" id="GO:0006261">
    <property type="term" value="P:DNA-templated DNA replication"/>
    <property type="evidence" value="ECO:0007669"/>
    <property type="project" value="TreeGrafter"/>
</dbReference>
<dbReference type="Proteomes" id="UP000054107">
    <property type="component" value="Unassembled WGS sequence"/>
</dbReference>
<protein>
    <recommendedName>
        <fullName evidence="5">Mini-chromosome maintenance complex-binding protein</fullName>
    </recommendedName>
</protein>